<feature type="transmembrane region" description="Helical" evidence="1">
    <location>
        <begin position="184"/>
        <end position="202"/>
    </location>
</feature>
<feature type="transmembrane region" description="Helical" evidence="1">
    <location>
        <begin position="67"/>
        <end position="91"/>
    </location>
</feature>
<gene>
    <name evidence="2" type="ORF">GJV77_10115</name>
</gene>
<dbReference type="EMBL" id="WMJY01000021">
    <property type="protein sequence ID" value="MTH30251.1"/>
    <property type="molecule type" value="Genomic_DNA"/>
</dbReference>
<name>A0A7K1GN38_9FLAO</name>
<proteinExistence type="predicted"/>
<dbReference type="RefSeq" id="WP_155036236.1">
    <property type="nucleotide sequence ID" value="NZ_JBHTIG010000010.1"/>
</dbReference>
<dbReference type="Proteomes" id="UP000488936">
    <property type="component" value="Unassembled WGS sequence"/>
</dbReference>
<dbReference type="OrthoDB" id="1120881at2"/>
<organism evidence="2 3">
    <name type="scientific">Myroides pelagicus</name>
    <dbReference type="NCBI Taxonomy" id="270914"/>
    <lineage>
        <taxon>Bacteria</taxon>
        <taxon>Pseudomonadati</taxon>
        <taxon>Bacteroidota</taxon>
        <taxon>Flavobacteriia</taxon>
        <taxon>Flavobacteriales</taxon>
        <taxon>Flavobacteriaceae</taxon>
        <taxon>Myroides</taxon>
    </lineage>
</organism>
<keyword evidence="3" id="KW-1185">Reference proteome</keyword>
<accession>A0A7K1GN38</accession>
<evidence type="ECO:0000256" key="1">
    <source>
        <dbReference type="SAM" id="Phobius"/>
    </source>
</evidence>
<keyword evidence="1" id="KW-0812">Transmembrane</keyword>
<evidence type="ECO:0000313" key="2">
    <source>
        <dbReference type="EMBL" id="MTH30251.1"/>
    </source>
</evidence>
<evidence type="ECO:0000313" key="3">
    <source>
        <dbReference type="Proteomes" id="UP000488936"/>
    </source>
</evidence>
<dbReference type="AlphaFoldDB" id="A0A7K1GN38"/>
<feature type="transmembrane region" description="Helical" evidence="1">
    <location>
        <begin position="136"/>
        <end position="153"/>
    </location>
</feature>
<protein>
    <submittedName>
        <fullName evidence="2">Uncharacterized protein</fullName>
    </submittedName>
</protein>
<feature type="transmembrane region" description="Helical" evidence="1">
    <location>
        <begin position="111"/>
        <end position="130"/>
    </location>
</feature>
<sequence length="210" mass="23778">MSNKAIDDLNQIKAIMERSTKFLSLSGWSGIWVGTCGLIASGVLYNWQTKSLYSYQELSLSDPYQTAYTATNLLLLALITFFVAVTGGFFFTIRKTKKQGQPFLNKVTKRLLIRFSVPLIIAGILCLIWYKHNLLPFTLPTTLVFYGLALYSVQDGTVNEVKIIALIHIVLGLLAFYFLDYNLLLWALGFGLTHLLYGIILWNKYDKNSL</sequence>
<feature type="transmembrane region" description="Helical" evidence="1">
    <location>
        <begin position="160"/>
        <end position="178"/>
    </location>
</feature>
<feature type="transmembrane region" description="Helical" evidence="1">
    <location>
        <begin position="22"/>
        <end position="47"/>
    </location>
</feature>
<keyword evidence="1" id="KW-1133">Transmembrane helix</keyword>
<keyword evidence="1" id="KW-0472">Membrane</keyword>
<comment type="caution">
    <text evidence="2">The sequence shown here is derived from an EMBL/GenBank/DDBJ whole genome shotgun (WGS) entry which is preliminary data.</text>
</comment>
<reference evidence="2 3" key="1">
    <citation type="journal article" date="2006" name="Int. J. Syst. Evol. Microbiol.">
        <title>Myroides pelagicus sp. nov., isolated from seawater in Thailand.</title>
        <authorList>
            <person name="Yoon J."/>
            <person name="Maneerat S."/>
            <person name="Kawai F."/>
            <person name="Yokota A."/>
        </authorList>
    </citation>
    <scope>NUCLEOTIDE SEQUENCE [LARGE SCALE GENOMIC DNA]</scope>
    <source>
        <strain evidence="2 3">SM1T</strain>
    </source>
</reference>